<evidence type="ECO:0000313" key="6">
    <source>
        <dbReference type="Proteomes" id="UP000271469"/>
    </source>
</evidence>
<dbReference type="InterPro" id="IPR008920">
    <property type="entry name" value="TF_FadR/GntR_C"/>
</dbReference>
<dbReference type="PROSITE" id="PS50949">
    <property type="entry name" value="HTH_GNTR"/>
    <property type="match status" value="1"/>
</dbReference>
<dbReference type="Pfam" id="PF00392">
    <property type="entry name" value="GntR"/>
    <property type="match status" value="1"/>
</dbReference>
<dbReference type="GO" id="GO:0003700">
    <property type="term" value="F:DNA-binding transcription factor activity"/>
    <property type="evidence" value="ECO:0007669"/>
    <property type="project" value="InterPro"/>
</dbReference>
<keyword evidence="3" id="KW-0804">Transcription</keyword>
<evidence type="ECO:0000256" key="1">
    <source>
        <dbReference type="ARBA" id="ARBA00023015"/>
    </source>
</evidence>
<keyword evidence="6" id="KW-1185">Reference proteome</keyword>
<dbReference type="Gene3D" id="1.20.120.530">
    <property type="entry name" value="GntR ligand-binding domain-like"/>
    <property type="match status" value="1"/>
</dbReference>
<dbReference type="Pfam" id="PF07729">
    <property type="entry name" value="FCD"/>
    <property type="match status" value="1"/>
</dbReference>
<evidence type="ECO:0000256" key="3">
    <source>
        <dbReference type="ARBA" id="ARBA00023163"/>
    </source>
</evidence>
<dbReference type="InterPro" id="IPR036390">
    <property type="entry name" value="WH_DNA-bd_sf"/>
</dbReference>
<dbReference type="Gene3D" id="1.10.10.10">
    <property type="entry name" value="Winged helix-like DNA-binding domain superfamily/Winged helix DNA-binding domain"/>
    <property type="match status" value="1"/>
</dbReference>
<evidence type="ECO:0000313" key="5">
    <source>
        <dbReference type="EMBL" id="AZG45135.1"/>
    </source>
</evidence>
<evidence type="ECO:0000256" key="2">
    <source>
        <dbReference type="ARBA" id="ARBA00023125"/>
    </source>
</evidence>
<dbReference type="Proteomes" id="UP000271469">
    <property type="component" value="Chromosome"/>
</dbReference>
<dbReference type="InterPro" id="IPR000524">
    <property type="entry name" value="Tscrpt_reg_HTH_GntR"/>
</dbReference>
<organism evidence="5 6">
    <name type="scientific">Gordonia insulae</name>
    <dbReference type="NCBI Taxonomy" id="2420509"/>
    <lineage>
        <taxon>Bacteria</taxon>
        <taxon>Bacillati</taxon>
        <taxon>Actinomycetota</taxon>
        <taxon>Actinomycetes</taxon>
        <taxon>Mycobacteriales</taxon>
        <taxon>Gordoniaceae</taxon>
        <taxon>Gordonia</taxon>
    </lineage>
</organism>
<protein>
    <submittedName>
        <fullName evidence="5">Transcriptional regulator NanR</fullName>
    </submittedName>
</protein>
<reference evidence="5 6" key="1">
    <citation type="submission" date="2018-11" db="EMBL/GenBank/DDBJ databases">
        <title>Gordonia insulae sp. nov., isolated from an island soil.</title>
        <authorList>
            <person name="Kim Y.S."/>
            <person name="Kim S.B."/>
        </authorList>
    </citation>
    <scope>NUCLEOTIDE SEQUENCE [LARGE SCALE GENOMIC DNA]</scope>
    <source>
        <strain evidence="5 6">MMS17-SY073</strain>
    </source>
</reference>
<evidence type="ECO:0000259" key="4">
    <source>
        <dbReference type="PROSITE" id="PS50949"/>
    </source>
</evidence>
<dbReference type="KEGG" id="gom:D7316_01729"/>
<accession>A0A3G8JKJ0</accession>
<dbReference type="SMART" id="SM00345">
    <property type="entry name" value="HTH_GNTR"/>
    <property type="match status" value="1"/>
</dbReference>
<name>A0A3G8JKJ0_9ACTN</name>
<keyword evidence="2" id="KW-0238">DNA-binding</keyword>
<dbReference type="EMBL" id="CP033972">
    <property type="protein sequence ID" value="AZG45135.1"/>
    <property type="molecule type" value="Genomic_DNA"/>
</dbReference>
<dbReference type="InterPro" id="IPR011711">
    <property type="entry name" value="GntR_C"/>
</dbReference>
<dbReference type="SMART" id="SM00895">
    <property type="entry name" value="FCD"/>
    <property type="match status" value="1"/>
</dbReference>
<dbReference type="PANTHER" id="PTHR43537">
    <property type="entry name" value="TRANSCRIPTIONAL REGULATOR, GNTR FAMILY"/>
    <property type="match status" value="1"/>
</dbReference>
<sequence>MVTAACGGLDSRHERIAGRVTSIRNGRVPQRRIAETVAAELRDLILDVEDYRLPTQEQLVKDFGVSYPSIREALRILETEGLVTVRRGNVGGADVHRPDETSAAYHLGLSLQAGKVTLHDLADGLRMLEPLCAAECAKRDDRAEVVVPALTAAIDASIGLVTDGVEFTHTARDFHDLVVSFAPNATIRYAVGSYVALWSAQEEAWAEARTRHGEYPSQLEAEEAVRAHRRLVEEIAAGNADEAERLARAHLAATQSLVLEKYGDRIVNASAAMSRQAIHPGRRSRI</sequence>
<dbReference type="InterPro" id="IPR036388">
    <property type="entry name" value="WH-like_DNA-bd_sf"/>
</dbReference>
<dbReference type="PRINTS" id="PR00035">
    <property type="entry name" value="HTHGNTR"/>
</dbReference>
<feature type="domain" description="HTH gntR-type" evidence="4">
    <location>
        <begin position="27"/>
        <end position="98"/>
    </location>
</feature>
<dbReference type="SUPFAM" id="SSF48008">
    <property type="entry name" value="GntR ligand-binding domain-like"/>
    <property type="match status" value="1"/>
</dbReference>
<proteinExistence type="predicted"/>
<keyword evidence="1" id="KW-0805">Transcription regulation</keyword>
<gene>
    <name evidence="5" type="primary">nanR</name>
    <name evidence="5" type="ORF">D7316_01729</name>
</gene>
<dbReference type="AlphaFoldDB" id="A0A3G8JKJ0"/>
<dbReference type="GO" id="GO:0003677">
    <property type="term" value="F:DNA binding"/>
    <property type="evidence" value="ECO:0007669"/>
    <property type="project" value="UniProtKB-KW"/>
</dbReference>
<dbReference type="PANTHER" id="PTHR43537:SF5">
    <property type="entry name" value="UXU OPERON TRANSCRIPTIONAL REGULATOR"/>
    <property type="match status" value="1"/>
</dbReference>
<dbReference type="SUPFAM" id="SSF46785">
    <property type="entry name" value="Winged helix' DNA-binding domain"/>
    <property type="match status" value="1"/>
</dbReference>